<name>A0ACB7P3X7_9PEZI</name>
<comment type="caution">
    <text evidence="1">The sequence shown here is derived from an EMBL/GenBank/DDBJ whole genome shotgun (WGS) entry which is preliminary data.</text>
</comment>
<proteinExistence type="predicted"/>
<accession>A0ACB7P3X7</accession>
<reference evidence="1 2" key="1">
    <citation type="journal article" date="2021" name="Nat. Commun.">
        <title>Genetic determinants of endophytism in the Arabidopsis root mycobiome.</title>
        <authorList>
            <person name="Mesny F."/>
            <person name="Miyauchi S."/>
            <person name="Thiergart T."/>
            <person name="Pickel B."/>
            <person name="Atanasova L."/>
            <person name="Karlsson M."/>
            <person name="Huettel B."/>
            <person name="Barry K.W."/>
            <person name="Haridas S."/>
            <person name="Chen C."/>
            <person name="Bauer D."/>
            <person name="Andreopoulos W."/>
            <person name="Pangilinan J."/>
            <person name="LaButti K."/>
            <person name="Riley R."/>
            <person name="Lipzen A."/>
            <person name="Clum A."/>
            <person name="Drula E."/>
            <person name="Henrissat B."/>
            <person name="Kohler A."/>
            <person name="Grigoriev I.V."/>
            <person name="Martin F.M."/>
            <person name="Hacquard S."/>
        </authorList>
    </citation>
    <scope>NUCLEOTIDE SEQUENCE [LARGE SCALE GENOMIC DNA]</scope>
    <source>
        <strain evidence="1 2">MPI-SDFR-AT-0079</strain>
    </source>
</reference>
<organism evidence="1 2">
    <name type="scientific">Chaetomium tenue</name>
    <dbReference type="NCBI Taxonomy" id="1854479"/>
    <lineage>
        <taxon>Eukaryota</taxon>
        <taxon>Fungi</taxon>
        <taxon>Dikarya</taxon>
        <taxon>Ascomycota</taxon>
        <taxon>Pezizomycotina</taxon>
        <taxon>Sordariomycetes</taxon>
        <taxon>Sordariomycetidae</taxon>
        <taxon>Sordariales</taxon>
        <taxon>Chaetomiaceae</taxon>
        <taxon>Chaetomium</taxon>
    </lineage>
</organism>
<dbReference type="Proteomes" id="UP000724584">
    <property type="component" value="Unassembled WGS sequence"/>
</dbReference>
<keyword evidence="2" id="KW-1185">Reference proteome</keyword>
<sequence>MGAAINARNPAAMAAGVAAGQAGAAASNTAVASGKPQTQAAVQADPAMTPQRTPRKSPKAWPTSSGQKAAIDVTNTAPNTKLLGAYTSLIKLSEELQTHLRKQNELSASKDPTDEVAKKWRATCRKARDDILELAASAKTGGSTNVPMAFGNVQIPPPDQSAQTAQLNTAMQGVQIAQSALDNAENAYNAAVEKQERMAKAMATIQAKLKRLQTTGKTLEEIKTVLQDCIQVLADLMVQISRLERFFIALTTLIDVLVMPRAKLFERDVGKIGRRGMLAGVLRVEDVDKQAIYAATLQLKAYFSLLQDIATMYTLVHRDHIVGGVELCYELSKGVSRNDGMPDQQEKLAKYTENASAKVAALVAAKQQEILKTLRARANRARDETAQIEAEMARFKVAPVDDAAKLAIENGAREQQTVAQELLASEISVTVAAVRVTQQSEGVDANEL</sequence>
<dbReference type="EMBL" id="JAGIZQ010000006">
    <property type="protein sequence ID" value="KAH6623346.1"/>
    <property type="molecule type" value="Genomic_DNA"/>
</dbReference>
<gene>
    <name evidence="1" type="ORF">F5144DRAFT_497538</name>
</gene>
<evidence type="ECO:0000313" key="2">
    <source>
        <dbReference type="Proteomes" id="UP000724584"/>
    </source>
</evidence>
<evidence type="ECO:0000313" key="1">
    <source>
        <dbReference type="EMBL" id="KAH6623346.1"/>
    </source>
</evidence>
<protein>
    <submittedName>
        <fullName evidence="1">Uncharacterized protein</fullName>
    </submittedName>
</protein>